<evidence type="ECO:0000313" key="2">
    <source>
        <dbReference type="Proteomes" id="UP001497522"/>
    </source>
</evidence>
<dbReference type="Proteomes" id="UP001497522">
    <property type="component" value="Chromosome 16"/>
</dbReference>
<organism evidence="1 2">
    <name type="scientific">Sphagnum jensenii</name>
    <dbReference type="NCBI Taxonomy" id="128206"/>
    <lineage>
        <taxon>Eukaryota</taxon>
        <taxon>Viridiplantae</taxon>
        <taxon>Streptophyta</taxon>
        <taxon>Embryophyta</taxon>
        <taxon>Bryophyta</taxon>
        <taxon>Sphagnophytina</taxon>
        <taxon>Sphagnopsida</taxon>
        <taxon>Sphagnales</taxon>
        <taxon>Sphagnaceae</taxon>
        <taxon>Sphagnum</taxon>
    </lineage>
</organism>
<reference evidence="1" key="1">
    <citation type="submission" date="2024-03" db="EMBL/GenBank/DDBJ databases">
        <authorList>
            <consortium name="ELIXIR-Norway"/>
            <consortium name="Elixir Norway"/>
        </authorList>
    </citation>
    <scope>NUCLEOTIDE SEQUENCE</scope>
</reference>
<gene>
    <name evidence="1" type="ORF">CSSPJE1EN2_LOCUS9131</name>
</gene>
<name>A0ABP1AUD8_9BRYO</name>
<sequence>MLQLGASYLSLQAPVTPLHYSRKIWCAHGAQGEDGQLGHGDAEDHHLPRIVSAHNTMKFHPLHLVLIIPLLTDTPRKMFTVGAGNHHHHAPLTLEDWDMVTQLICSCHSQ</sequence>
<proteinExistence type="predicted"/>
<accession>A0ABP1AUD8</accession>
<dbReference type="EMBL" id="OZ023717">
    <property type="protein sequence ID" value="CAK9866136.1"/>
    <property type="molecule type" value="Genomic_DNA"/>
</dbReference>
<keyword evidence="2" id="KW-1185">Reference proteome</keyword>
<evidence type="ECO:0000313" key="1">
    <source>
        <dbReference type="EMBL" id="CAK9866136.1"/>
    </source>
</evidence>
<protein>
    <submittedName>
        <fullName evidence="1">Uncharacterized protein</fullName>
    </submittedName>
</protein>